<evidence type="ECO:0000256" key="1">
    <source>
        <dbReference type="SAM" id="SignalP"/>
    </source>
</evidence>
<sequence length="1144" mass="129681">MKKILIPISTLLITGLGHAQTTPSSTENYVYTRTYLSDPSLPNPKTSEAVQYFDGLGRPKQVVNVKASPLGKDVVTPVVYDQFGRQRRDYLPVPQSGTQNGALYTQNPGQVPFPVADATGIYNGEKTYSEKILEDSPLDRVQQQIQVGNDWSGKPVTFDYGANTAGDAVKKYVTSTAWVNVITLSTLSVPGTYGASQLYKNTVTDEDGNKTIEFKNSQGQVILVRKLINETEKADIYYVYNEYGQLAFVLPPLASLPASPDQAALDNLCYQYRYDGKGRLVEKKLPGKGWEYMVYDKADRLVMTQDANMRPSGKWLFTKYDQFSRPVYTGTANIGAQHGRRPIQESLDYYLANGYLAHEERNTSGLNNSGMTVYYTGGVYPFESLYDKILSVNYYDTYPSGSPSSPLQVMGQEVLKQPDLTSPRNTRSLALASYAKNIEDDSWTKSYTWYDTKGRPVGTHSINHLGGYTKTETELDFAGLAKQSKTYHKRLNSDAETIIAETFEYDHQNRLKKHWHKVDSNPQVLLTENTYNELSQLTNKKVGDNLQSIDYQYNIRGWMTRINDPENLNGKLFGYEIRYQNPVNTTLASGRYNGNIAEVNWKTANDGVLRRYNYRYDPLNRLTHAHYREPLSSVPQNNFYNEETAYDLNGNITRLWRNTNNMGTATLIDNLTYNYTGNRLTSVTDASTNYKGYPDVSGNTISYDDNGNMKDQIDKGILQLHYNFLNLPMSVVFDQMYYTRGVWQNVNSRYFYGSDGRKLRKEYRYSENSVYVKKTTDYLDGFQYEEIQNVVPFTLKFVPTSEGYYNFENNKYIYNYTDHLGNVRLSYMNGISGTEIIEENNYYPFGLKHEGYNQLAGNPNYQYKYQGQELQETGFYSFKWRNYMPDVGRFFNIDPLAAKYPYNSTYAFQENKLGMGVELEGLELLKNHTGFFAIHGNAMKVKRAPVSQADSNGKATFTAGDIGLTTKGYNPSGARITDGTTGLRLPKYDGATASEAKMESVRGDDRPTNIWTKTYDKGIDKMSKFSSGVKELVKNGAMLLDIPKAFKSLEENTQASKDIQAINSQAMTMDRAIQYVDQSGIEMNQQTRNDVINYVFDGTLPNPDAGLMPNSLIIQNGTQILRDNKLPIQPLDQQLTTKSRDIQP</sequence>
<dbReference type="EMBL" id="JACHLE010000010">
    <property type="protein sequence ID" value="MBB4808298.1"/>
    <property type="molecule type" value="Genomic_DNA"/>
</dbReference>
<comment type="caution">
    <text evidence="3">The sequence shown here is derived from an EMBL/GenBank/DDBJ whole genome shotgun (WGS) entry which is preliminary data.</text>
</comment>
<accession>A0A840KJT9</accession>
<keyword evidence="4" id="KW-1185">Reference proteome</keyword>
<feature type="signal peptide" evidence="1">
    <location>
        <begin position="1"/>
        <end position="19"/>
    </location>
</feature>
<dbReference type="PANTHER" id="PTHR32305">
    <property type="match status" value="1"/>
</dbReference>
<gene>
    <name evidence="3" type="ORF">HNP38_003640</name>
</gene>
<dbReference type="PANTHER" id="PTHR32305:SF15">
    <property type="entry name" value="PROTEIN RHSA-RELATED"/>
    <property type="match status" value="1"/>
</dbReference>
<evidence type="ECO:0000259" key="2">
    <source>
        <dbReference type="Pfam" id="PF20041"/>
    </source>
</evidence>
<dbReference type="Gene3D" id="2.180.10.10">
    <property type="entry name" value="RHS repeat-associated core"/>
    <property type="match status" value="1"/>
</dbReference>
<dbReference type="Proteomes" id="UP000592180">
    <property type="component" value="Unassembled WGS sequence"/>
</dbReference>
<evidence type="ECO:0000313" key="3">
    <source>
        <dbReference type="EMBL" id="MBB4808298.1"/>
    </source>
</evidence>
<proteinExistence type="predicted"/>
<evidence type="ECO:0000313" key="4">
    <source>
        <dbReference type="Proteomes" id="UP000592180"/>
    </source>
</evidence>
<feature type="chain" id="PRO_5032302456" evidence="1">
    <location>
        <begin position="20"/>
        <end position="1144"/>
    </location>
</feature>
<organism evidence="3 4">
    <name type="scientific">Chryseobacterium defluvii</name>
    <dbReference type="NCBI Taxonomy" id="160396"/>
    <lineage>
        <taxon>Bacteria</taxon>
        <taxon>Pseudomonadati</taxon>
        <taxon>Bacteroidota</taxon>
        <taxon>Flavobacteriia</taxon>
        <taxon>Flavobacteriales</taxon>
        <taxon>Weeksellaceae</taxon>
        <taxon>Chryseobacterium group</taxon>
        <taxon>Chryseobacterium</taxon>
    </lineage>
</organism>
<dbReference type="Pfam" id="PF20041">
    <property type="entry name" value="DUF6443"/>
    <property type="match status" value="1"/>
</dbReference>
<dbReference type="InterPro" id="IPR022385">
    <property type="entry name" value="Rhs_assc_core"/>
</dbReference>
<reference evidence="3 4" key="1">
    <citation type="submission" date="2020-08" db="EMBL/GenBank/DDBJ databases">
        <title>Functional genomics of gut bacteria from endangered species of beetles.</title>
        <authorList>
            <person name="Carlos-Shanley C."/>
        </authorList>
    </citation>
    <scope>NUCLEOTIDE SEQUENCE [LARGE SCALE GENOMIC DNA]</scope>
    <source>
        <strain evidence="3 4">S00151</strain>
    </source>
</reference>
<protein>
    <submittedName>
        <fullName evidence="3">RHS repeat-associated protein</fullName>
    </submittedName>
</protein>
<dbReference type="AlphaFoldDB" id="A0A840KJT9"/>
<keyword evidence="1" id="KW-0732">Signal</keyword>
<name>A0A840KJT9_9FLAO</name>
<dbReference type="RefSeq" id="WP_184192094.1">
    <property type="nucleotide sequence ID" value="NZ_JACHLE010000010.1"/>
</dbReference>
<dbReference type="InterPro" id="IPR050708">
    <property type="entry name" value="T6SS_VgrG/RHS"/>
</dbReference>
<dbReference type="InterPro" id="IPR045619">
    <property type="entry name" value="DUF6443"/>
</dbReference>
<feature type="domain" description="DUF6443" evidence="2">
    <location>
        <begin position="37"/>
        <end position="154"/>
    </location>
</feature>
<dbReference type="NCBIfam" id="TIGR03696">
    <property type="entry name" value="Rhs_assc_core"/>
    <property type="match status" value="1"/>
</dbReference>